<dbReference type="SUPFAM" id="SSF54695">
    <property type="entry name" value="POZ domain"/>
    <property type="match status" value="1"/>
</dbReference>
<dbReference type="Proteomes" id="UP001324427">
    <property type="component" value="Unassembled WGS sequence"/>
</dbReference>
<name>A0AAV9JI26_9PEZI</name>
<proteinExistence type="predicted"/>
<dbReference type="CDD" id="cd18186">
    <property type="entry name" value="BTB_POZ_ZBTB_KLHL-like"/>
    <property type="match status" value="1"/>
</dbReference>
<dbReference type="Gene3D" id="3.30.710.10">
    <property type="entry name" value="Potassium Channel Kv1.1, Chain A"/>
    <property type="match status" value="1"/>
</dbReference>
<keyword evidence="3" id="KW-1185">Reference proteome</keyword>
<feature type="domain" description="BTB" evidence="1">
    <location>
        <begin position="34"/>
        <end position="101"/>
    </location>
</feature>
<dbReference type="InterPro" id="IPR011333">
    <property type="entry name" value="SKP1/BTB/POZ_sf"/>
</dbReference>
<dbReference type="PANTHER" id="PTHR47843">
    <property type="entry name" value="BTB DOMAIN-CONTAINING PROTEIN-RELATED"/>
    <property type="match status" value="1"/>
</dbReference>
<dbReference type="InterPro" id="IPR000210">
    <property type="entry name" value="BTB/POZ_dom"/>
</dbReference>
<comment type="caution">
    <text evidence="2">The sequence shown here is derived from an EMBL/GenBank/DDBJ whole genome shotgun (WGS) entry which is preliminary data.</text>
</comment>
<organism evidence="2 3">
    <name type="scientific">Oleoguttula mirabilis</name>
    <dbReference type="NCBI Taxonomy" id="1507867"/>
    <lineage>
        <taxon>Eukaryota</taxon>
        <taxon>Fungi</taxon>
        <taxon>Dikarya</taxon>
        <taxon>Ascomycota</taxon>
        <taxon>Pezizomycotina</taxon>
        <taxon>Dothideomycetes</taxon>
        <taxon>Dothideomycetidae</taxon>
        <taxon>Mycosphaerellales</taxon>
        <taxon>Teratosphaeriaceae</taxon>
        <taxon>Oleoguttula</taxon>
    </lineage>
</organism>
<dbReference type="PANTHER" id="PTHR47843:SF5">
    <property type="entry name" value="BTB_POZ DOMAIN PROTEIN"/>
    <property type="match status" value="1"/>
</dbReference>
<protein>
    <recommendedName>
        <fullName evidence="1">BTB domain-containing protein</fullName>
    </recommendedName>
</protein>
<sequence length="274" mass="30790">MADDSIIDKASTMQHLEEPLLGGVERAYTTGDYADAIVTCKGKTWKVHRLVLCSHSEFFRKAWGGEFKEAKERAIELPDDEPRTVEAMLSYLYKRDYDAQSGGSGEEDIASIVLDARVFIIADKYFILKLKDLAAIKLQERAKAEWKSPAFANAISEVYTASPAEDRTLHDIVIETVKEHAVELFQDEEAHASFHAVVDNVGDFAADLLKALGREHSKTAKEKKKATTYKCPYCATKFSLDRPPPYSGSNFSCPCCRNYINTPLWWSDYGVLDE</sequence>
<evidence type="ECO:0000259" key="1">
    <source>
        <dbReference type="PROSITE" id="PS50097"/>
    </source>
</evidence>
<gene>
    <name evidence="2" type="ORF">LTR36_004008</name>
</gene>
<reference evidence="2 3" key="1">
    <citation type="submission" date="2021-11" db="EMBL/GenBank/DDBJ databases">
        <title>Black yeast isolated from Biological Soil Crust.</title>
        <authorList>
            <person name="Kurbessoian T."/>
        </authorList>
    </citation>
    <scope>NUCLEOTIDE SEQUENCE [LARGE SCALE GENOMIC DNA]</scope>
    <source>
        <strain evidence="2 3">CCFEE 5522</strain>
    </source>
</reference>
<accession>A0AAV9JI26</accession>
<dbReference type="SMART" id="SM00225">
    <property type="entry name" value="BTB"/>
    <property type="match status" value="1"/>
</dbReference>
<dbReference type="PROSITE" id="PS50097">
    <property type="entry name" value="BTB"/>
    <property type="match status" value="1"/>
</dbReference>
<evidence type="ECO:0000313" key="2">
    <source>
        <dbReference type="EMBL" id="KAK4544759.1"/>
    </source>
</evidence>
<dbReference type="AlphaFoldDB" id="A0AAV9JI26"/>
<dbReference type="EMBL" id="JAVFHQ010000023">
    <property type="protein sequence ID" value="KAK4544759.1"/>
    <property type="molecule type" value="Genomic_DNA"/>
</dbReference>
<dbReference type="Pfam" id="PF00651">
    <property type="entry name" value="BTB"/>
    <property type="match status" value="1"/>
</dbReference>
<evidence type="ECO:0000313" key="3">
    <source>
        <dbReference type="Proteomes" id="UP001324427"/>
    </source>
</evidence>